<dbReference type="AlphaFoldDB" id="A0A4S4NFY4"/>
<reference evidence="1 2" key="1">
    <citation type="submission" date="2019-04" db="EMBL/GenBank/DDBJ databases">
        <title>Shimia ponticola sp. nov., isolated from seawater.</title>
        <authorList>
            <person name="Kim Y.-O."/>
            <person name="Yoon J.-H."/>
        </authorList>
    </citation>
    <scope>NUCLEOTIDE SEQUENCE [LARGE SCALE GENOMIC DNA]</scope>
    <source>
        <strain evidence="1 2">MYP11</strain>
    </source>
</reference>
<dbReference type="InterPro" id="IPR009922">
    <property type="entry name" value="DUF1457"/>
</dbReference>
<proteinExistence type="predicted"/>
<evidence type="ECO:0000313" key="2">
    <source>
        <dbReference type="Proteomes" id="UP000306602"/>
    </source>
</evidence>
<protein>
    <submittedName>
        <fullName evidence="1">PAS domain-containing protein</fullName>
    </submittedName>
</protein>
<dbReference type="RefSeq" id="WP_136461425.1">
    <property type="nucleotide sequence ID" value="NZ_SRKY01000001.1"/>
</dbReference>
<keyword evidence="2" id="KW-1185">Reference proteome</keyword>
<accession>A0A4S4NFY4</accession>
<dbReference type="Proteomes" id="UP000306602">
    <property type="component" value="Unassembled WGS sequence"/>
</dbReference>
<evidence type="ECO:0000313" key="1">
    <source>
        <dbReference type="EMBL" id="THH38532.1"/>
    </source>
</evidence>
<name>A0A4S4NFY4_9RHOB</name>
<dbReference type="EMBL" id="SRKY01000001">
    <property type="protein sequence ID" value="THH38532.1"/>
    <property type="molecule type" value="Genomic_DNA"/>
</dbReference>
<sequence length="245" mass="27118">MDWFGDKKEPSGKDPVVDMNERQSRIRFAPLGQIEGYWNALRGGRVMPLRSEIDPRGLKGALEFCFVLERIAPGLARLRVAGSHLGDLMGMEVRGMPISSFLTADSRQRFGEALEEVFETPATATVTLNAETGFGRPALNARMILLPVRSDLGDTSRILGGFVTDGDLGRVPRRFNVTDIQLEKIVGRETPPPSTLKQLRPDDFRATEQRRDFAEAPVTSPAVAEEDAARFDQPIPGVPYLRVVK</sequence>
<dbReference type="OrthoDB" id="8478628at2"/>
<organism evidence="1 2">
    <name type="scientific">Aliishimia ponticola</name>
    <dbReference type="NCBI Taxonomy" id="2499833"/>
    <lineage>
        <taxon>Bacteria</taxon>
        <taxon>Pseudomonadati</taxon>
        <taxon>Pseudomonadota</taxon>
        <taxon>Alphaproteobacteria</taxon>
        <taxon>Rhodobacterales</taxon>
        <taxon>Paracoccaceae</taxon>
        <taxon>Aliishimia</taxon>
    </lineage>
</organism>
<gene>
    <name evidence="1" type="ORF">E4Z66_02895</name>
</gene>
<comment type="caution">
    <text evidence="1">The sequence shown here is derived from an EMBL/GenBank/DDBJ whole genome shotgun (WGS) entry which is preliminary data.</text>
</comment>
<dbReference type="Pfam" id="PF07310">
    <property type="entry name" value="PAS_5"/>
    <property type="match status" value="1"/>
</dbReference>